<keyword evidence="4 7" id="KW-0812">Transmembrane</keyword>
<keyword evidence="6 7" id="KW-0472">Membrane</keyword>
<dbReference type="PANTHER" id="PTHR34184">
    <property type="entry name" value="UPF0718 PROTEIN YCGR"/>
    <property type="match status" value="1"/>
</dbReference>
<feature type="transmembrane region" description="Helical" evidence="7">
    <location>
        <begin position="270"/>
        <end position="292"/>
    </location>
</feature>
<keyword evidence="3" id="KW-1003">Cell membrane</keyword>
<comment type="similarity">
    <text evidence="2">Belongs to the UPF0718 family.</text>
</comment>
<comment type="caution">
    <text evidence="9">The sequence shown here is derived from an EMBL/GenBank/DDBJ whole genome shotgun (WGS) entry which is preliminary data.</text>
</comment>
<feature type="transmembrane region" description="Helical" evidence="7">
    <location>
        <begin position="226"/>
        <end position="250"/>
    </location>
</feature>
<dbReference type="Proteomes" id="UP000440713">
    <property type="component" value="Unassembled WGS sequence"/>
</dbReference>
<evidence type="ECO:0000313" key="10">
    <source>
        <dbReference type="Proteomes" id="UP000440713"/>
    </source>
</evidence>
<comment type="subcellular location">
    <subcellularLocation>
        <location evidence="1">Cell membrane</location>
        <topology evidence="1">Multi-pass membrane protein</topology>
    </subcellularLocation>
</comment>
<feature type="transmembrane region" description="Helical" evidence="7">
    <location>
        <begin position="412"/>
        <end position="430"/>
    </location>
</feature>
<evidence type="ECO:0000256" key="6">
    <source>
        <dbReference type="ARBA" id="ARBA00023136"/>
    </source>
</evidence>
<evidence type="ECO:0000256" key="1">
    <source>
        <dbReference type="ARBA" id="ARBA00004651"/>
    </source>
</evidence>
<evidence type="ECO:0000313" key="9">
    <source>
        <dbReference type="EMBL" id="MST62881.1"/>
    </source>
</evidence>
<dbReference type="AlphaFoldDB" id="A0A6N7X497"/>
<feature type="transmembrane region" description="Helical" evidence="7">
    <location>
        <begin position="436"/>
        <end position="458"/>
    </location>
</feature>
<proteinExistence type="inferred from homology"/>
<evidence type="ECO:0000256" key="7">
    <source>
        <dbReference type="SAM" id="Phobius"/>
    </source>
</evidence>
<feature type="transmembrane region" description="Helical" evidence="7">
    <location>
        <begin position="193"/>
        <end position="214"/>
    </location>
</feature>
<sequence length="531" mass="60132">MEIDIVAGFFQSGKTTLVKKIIEEEAAKIYDNILIINCEYGIVSYDDYKNVENINVIDIFDKDKINSEYLKSIIEEHNPDYIIIEYNGTWDLSVVLEVCYSDGYYLRNVITTLDFKTMDSYFSNMSRFIIDKISNADMVVFTKVDNEDFLILEKKKKVIKRINRGCSIENYDDLYLGKKGILSEEITRSDKEIIKFALLFLMLNSVILVIKNAFPVFYGGIFQKVLGIFLSLLVQILPFLLIGAIVSSIIQIFVPQNRLNNIFSKSGFKSIFLALFGGVFFPVCDCAMIPIATSVAKKGYSIPVIITFLMAAPAVNPIVIASTYYAFPNSPSVVILRSIFGLAIAFTVGVILMFIERRRKLSVIKDDFEKYNFSDFAMDDLMLVDTEKTGKTGKMKYIEAIVLHSKKELFKIGTYIVVGAFISACLQVLIPKYVYIQINSINILSVIVMLIAAFFISVCSTSNSFIARSFVNMMPANSVLGFMVVGPILDITNISVLLGTFKKRFIVFLIFLVLTISFLIFSIMGNWYRFF</sequence>
<keyword evidence="10" id="KW-1185">Reference proteome</keyword>
<dbReference type="InterPro" id="IPR052923">
    <property type="entry name" value="UPF0718"/>
</dbReference>
<dbReference type="Gene3D" id="3.40.50.300">
    <property type="entry name" value="P-loop containing nucleotide triphosphate hydrolases"/>
    <property type="match status" value="1"/>
</dbReference>
<dbReference type="InterPro" id="IPR027417">
    <property type="entry name" value="P-loop_NTPase"/>
</dbReference>
<feature type="transmembrane region" description="Helical" evidence="7">
    <location>
        <begin position="333"/>
        <end position="355"/>
    </location>
</feature>
<name>A0A6N7X497_9FIRM</name>
<gene>
    <name evidence="9" type="ORF">FYJ71_07850</name>
</gene>
<evidence type="ECO:0000256" key="2">
    <source>
        <dbReference type="ARBA" id="ARBA00006386"/>
    </source>
</evidence>
<dbReference type="Pfam" id="PF02492">
    <property type="entry name" value="cobW"/>
    <property type="match status" value="1"/>
</dbReference>
<evidence type="ECO:0000256" key="5">
    <source>
        <dbReference type="ARBA" id="ARBA00022989"/>
    </source>
</evidence>
<evidence type="ECO:0000259" key="8">
    <source>
        <dbReference type="Pfam" id="PF02492"/>
    </source>
</evidence>
<reference evidence="9 10" key="1">
    <citation type="submission" date="2019-08" db="EMBL/GenBank/DDBJ databases">
        <title>In-depth cultivation of the pig gut microbiome towards novel bacterial diversity and tailored functional studies.</title>
        <authorList>
            <person name="Wylensek D."/>
            <person name="Hitch T.C.A."/>
            <person name="Clavel T."/>
        </authorList>
    </citation>
    <scope>NUCLEOTIDE SEQUENCE [LARGE SCALE GENOMIC DNA]</scope>
    <source>
        <strain evidence="9 10">WCA-SAB-591-4A-A</strain>
    </source>
</reference>
<feature type="domain" description="CobW/HypB/UreG nucleotide-binding" evidence="8">
    <location>
        <begin position="5"/>
        <end position="165"/>
    </location>
</feature>
<dbReference type="RefSeq" id="WP_154538353.1">
    <property type="nucleotide sequence ID" value="NZ_VUNE01000004.1"/>
</dbReference>
<dbReference type="InterPro" id="IPR003495">
    <property type="entry name" value="CobW/HypB/UreG_nucleotide-bd"/>
</dbReference>
<feature type="transmembrane region" description="Helical" evidence="7">
    <location>
        <begin position="505"/>
        <end position="528"/>
    </location>
</feature>
<keyword evidence="5 7" id="KW-1133">Transmembrane helix</keyword>
<evidence type="ECO:0000256" key="4">
    <source>
        <dbReference type="ARBA" id="ARBA00022692"/>
    </source>
</evidence>
<evidence type="ECO:0000256" key="3">
    <source>
        <dbReference type="ARBA" id="ARBA00022475"/>
    </source>
</evidence>
<dbReference type="InterPro" id="IPR005524">
    <property type="entry name" value="DUF318"/>
</dbReference>
<dbReference type="Pfam" id="PF03773">
    <property type="entry name" value="ArsP_1"/>
    <property type="match status" value="1"/>
</dbReference>
<dbReference type="PANTHER" id="PTHR34184:SF4">
    <property type="entry name" value="UPF0718 PROTEIN YCGR"/>
    <property type="match status" value="1"/>
</dbReference>
<accession>A0A6N7X497</accession>
<dbReference type="EMBL" id="VUNE01000004">
    <property type="protein sequence ID" value="MST62881.1"/>
    <property type="molecule type" value="Genomic_DNA"/>
</dbReference>
<dbReference type="GO" id="GO:0005886">
    <property type="term" value="C:plasma membrane"/>
    <property type="evidence" value="ECO:0007669"/>
    <property type="project" value="UniProtKB-SubCell"/>
</dbReference>
<feature type="transmembrane region" description="Helical" evidence="7">
    <location>
        <begin position="304"/>
        <end position="327"/>
    </location>
</feature>
<feature type="transmembrane region" description="Helical" evidence="7">
    <location>
        <begin position="479"/>
        <end position="499"/>
    </location>
</feature>
<protein>
    <recommendedName>
        <fullName evidence="8">CobW/HypB/UreG nucleotide-binding domain-containing protein</fullName>
    </recommendedName>
</protein>
<dbReference type="SUPFAM" id="SSF52540">
    <property type="entry name" value="P-loop containing nucleoside triphosphate hydrolases"/>
    <property type="match status" value="1"/>
</dbReference>
<organism evidence="9 10">
    <name type="scientific">Peptostreptococcus porci</name>
    <dbReference type="NCBI Taxonomy" id="2652282"/>
    <lineage>
        <taxon>Bacteria</taxon>
        <taxon>Bacillati</taxon>
        <taxon>Bacillota</taxon>
        <taxon>Clostridia</taxon>
        <taxon>Peptostreptococcales</taxon>
        <taxon>Peptostreptococcaceae</taxon>
        <taxon>Peptostreptococcus</taxon>
    </lineage>
</organism>